<dbReference type="EMBL" id="CP159289">
    <property type="protein sequence ID" value="XCH26012.1"/>
    <property type="molecule type" value="Genomic_DNA"/>
</dbReference>
<dbReference type="PROSITE" id="PS51257">
    <property type="entry name" value="PROKAR_LIPOPROTEIN"/>
    <property type="match status" value="1"/>
</dbReference>
<feature type="chain" id="PRO_5043952881" evidence="1">
    <location>
        <begin position="19"/>
        <end position="149"/>
    </location>
</feature>
<keyword evidence="1" id="KW-0732">Signal</keyword>
<accession>A0AAU8FN40</accession>
<organism evidence="2">
    <name type="scientific">Dyadobacter sp. 676</name>
    <dbReference type="NCBI Taxonomy" id="3088362"/>
    <lineage>
        <taxon>Bacteria</taxon>
        <taxon>Pseudomonadati</taxon>
        <taxon>Bacteroidota</taxon>
        <taxon>Cytophagia</taxon>
        <taxon>Cytophagales</taxon>
        <taxon>Spirosomataceae</taxon>
        <taxon>Dyadobacter</taxon>
    </lineage>
</organism>
<sequence length="149" mass="17012">MKNLILLSFITILFLACAKDKDQETIAGLETEVLAIHDEVMPQQESIVNLKSRLSKKIQGIDSLQNVGVSSNTMAEQRIKAVDLNQKLADADKLMMDWMHEYRGDSAKKLDAKQAIVYFEKEKERILLVKQATLKSIQEAKTFFRITRL</sequence>
<dbReference type="RefSeq" id="WP_353721310.1">
    <property type="nucleotide sequence ID" value="NZ_CP159289.1"/>
</dbReference>
<reference evidence="2" key="1">
    <citation type="submission" date="2024-06" db="EMBL/GenBank/DDBJ databases">
        <title>Sequencing and assembly of the genome of Dyadobacter sp. strain 676, a symbiont of Cyamopsis tetragonoloba.</title>
        <authorList>
            <person name="Guro P."/>
            <person name="Sazanova A."/>
            <person name="Kuznetsova I."/>
            <person name="Belimov A."/>
            <person name="Safronova V."/>
        </authorList>
    </citation>
    <scope>NUCLEOTIDE SEQUENCE</scope>
    <source>
        <strain evidence="2">676</strain>
    </source>
</reference>
<evidence type="ECO:0000313" key="2">
    <source>
        <dbReference type="EMBL" id="XCH26012.1"/>
    </source>
</evidence>
<proteinExistence type="predicted"/>
<feature type="signal peptide" evidence="1">
    <location>
        <begin position="1"/>
        <end position="18"/>
    </location>
</feature>
<dbReference type="AlphaFoldDB" id="A0AAU8FN40"/>
<protein>
    <submittedName>
        <fullName evidence="2">Viral A-type inclusion protein</fullName>
    </submittedName>
</protein>
<gene>
    <name evidence="2" type="ORF">ABV298_06280</name>
</gene>
<name>A0AAU8FN40_9BACT</name>
<evidence type="ECO:0000256" key="1">
    <source>
        <dbReference type="SAM" id="SignalP"/>
    </source>
</evidence>